<dbReference type="GO" id="GO:0003941">
    <property type="term" value="F:L-serine ammonia-lyase activity"/>
    <property type="evidence" value="ECO:0007669"/>
    <property type="project" value="InterPro"/>
</dbReference>
<dbReference type="InterPro" id="IPR051318">
    <property type="entry name" value="Fe-S_L-Ser"/>
</dbReference>
<keyword evidence="7" id="KW-0456">Lyase</keyword>
<comment type="cofactor">
    <cofactor evidence="1">
        <name>[4Fe-4S] cluster</name>
        <dbReference type="ChEBI" id="CHEBI:49883"/>
    </cofactor>
</comment>
<evidence type="ECO:0000256" key="6">
    <source>
        <dbReference type="ARBA" id="ARBA00023014"/>
    </source>
</evidence>
<protein>
    <submittedName>
        <fullName evidence="9">Serine dehydratase beta chain-domain-containing protein</fullName>
    </submittedName>
</protein>
<dbReference type="Proteomes" id="UP001195769">
    <property type="component" value="Unassembled WGS sequence"/>
</dbReference>
<dbReference type="EMBL" id="JABBWK010000458">
    <property type="protein sequence ID" value="KAG1883889.1"/>
    <property type="molecule type" value="Genomic_DNA"/>
</dbReference>
<proteinExistence type="predicted"/>
<sequence>MISSTIRTAFRARPPHFRRLVPVGRNRKISHSVASQYPTNTLTSSQARDDTTLVETEKVKPGHAVISTFDLFSIGVGPSSSHTVGPMRAGKIFIADLQELQVLEKVKTVKIVLHHTPQAVLLGLEGSDPETIDTGTISSRYEAILTNRILHLG</sequence>
<accession>A0AAD4DMS1</accession>
<evidence type="ECO:0000256" key="3">
    <source>
        <dbReference type="ARBA" id="ARBA00022485"/>
    </source>
</evidence>
<dbReference type="InterPro" id="IPR005131">
    <property type="entry name" value="Ser_deHydtase_bsu"/>
</dbReference>
<comment type="caution">
    <text evidence="9">The sequence shown here is derived from an EMBL/GenBank/DDBJ whole genome shotgun (WGS) entry which is preliminary data.</text>
</comment>
<dbReference type="InterPro" id="IPR029009">
    <property type="entry name" value="ASB_dom_sf"/>
</dbReference>
<evidence type="ECO:0000259" key="8">
    <source>
        <dbReference type="Pfam" id="PF03315"/>
    </source>
</evidence>
<evidence type="ECO:0000256" key="2">
    <source>
        <dbReference type="ARBA" id="ARBA00022432"/>
    </source>
</evidence>
<keyword evidence="4" id="KW-0479">Metal-binding</keyword>
<dbReference type="PANTHER" id="PTHR30182:SF1">
    <property type="entry name" value="L-SERINE DEHYDRATASE 1"/>
    <property type="match status" value="1"/>
</dbReference>
<dbReference type="GO" id="GO:0046872">
    <property type="term" value="F:metal ion binding"/>
    <property type="evidence" value="ECO:0007669"/>
    <property type="project" value="UniProtKB-KW"/>
</dbReference>
<feature type="non-terminal residue" evidence="9">
    <location>
        <position position="1"/>
    </location>
</feature>
<dbReference type="RefSeq" id="XP_041216211.1">
    <property type="nucleotide sequence ID" value="XM_041365808.1"/>
</dbReference>
<dbReference type="Pfam" id="PF03315">
    <property type="entry name" value="SDH_beta"/>
    <property type="match status" value="1"/>
</dbReference>
<dbReference type="GeneID" id="64660106"/>
<keyword evidence="2" id="KW-0312">Gluconeogenesis</keyword>
<keyword evidence="10" id="KW-1185">Reference proteome</keyword>
<dbReference type="Gene3D" id="3.30.1330.90">
    <property type="entry name" value="D-3-phosphoglycerate dehydrogenase, domain 3"/>
    <property type="match status" value="1"/>
</dbReference>
<keyword evidence="3" id="KW-0004">4Fe-4S</keyword>
<reference evidence="9" key="1">
    <citation type="journal article" date="2020" name="New Phytol.">
        <title>Comparative genomics reveals dynamic genome evolution in host specialist ectomycorrhizal fungi.</title>
        <authorList>
            <person name="Lofgren L.A."/>
            <person name="Nguyen N.H."/>
            <person name="Vilgalys R."/>
            <person name="Ruytinx J."/>
            <person name="Liao H.L."/>
            <person name="Branco S."/>
            <person name="Kuo A."/>
            <person name="LaButti K."/>
            <person name="Lipzen A."/>
            <person name="Andreopoulos W."/>
            <person name="Pangilinan J."/>
            <person name="Riley R."/>
            <person name="Hundley H."/>
            <person name="Na H."/>
            <person name="Barry K."/>
            <person name="Grigoriev I.V."/>
            <person name="Stajich J.E."/>
            <person name="Kennedy P.G."/>
        </authorList>
    </citation>
    <scope>NUCLEOTIDE SEQUENCE</scope>
    <source>
        <strain evidence="9">FC203</strain>
    </source>
</reference>
<organism evidence="9 10">
    <name type="scientific">Suillus fuscotomentosus</name>
    <dbReference type="NCBI Taxonomy" id="1912939"/>
    <lineage>
        <taxon>Eukaryota</taxon>
        <taxon>Fungi</taxon>
        <taxon>Dikarya</taxon>
        <taxon>Basidiomycota</taxon>
        <taxon>Agaricomycotina</taxon>
        <taxon>Agaricomycetes</taxon>
        <taxon>Agaricomycetidae</taxon>
        <taxon>Boletales</taxon>
        <taxon>Suillineae</taxon>
        <taxon>Suillaceae</taxon>
        <taxon>Suillus</taxon>
    </lineage>
</organism>
<keyword evidence="6" id="KW-0411">Iron-sulfur</keyword>
<evidence type="ECO:0000256" key="5">
    <source>
        <dbReference type="ARBA" id="ARBA00023004"/>
    </source>
</evidence>
<dbReference type="SUPFAM" id="SSF143548">
    <property type="entry name" value="Serine metabolism enzymes domain"/>
    <property type="match status" value="1"/>
</dbReference>
<evidence type="ECO:0000256" key="4">
    <source>
        <dbReference type="ARBA" id="ARBA00022723"/>
    </source>
</evidence>
<evidence type="ECO:0000256" key="1">
    <source>
        <dbReference type="ARBA" id="ARBA00001966"/>
    </source>
</evidence>
<keyword evidence="5" id="KW-0408">Iron</keyword>
<evidence type="ECO:0000256" key="7">
    <source>
        <dbReference type="ARBA" id="ARBA00023239"/>
    </source>
</evidence>
<gene>
    <name evidence="9" type="ORF">F5891DRAFT_1179028</name>
</gene>
<dbReference type="GO" id="GO:0051539">
    <property type="term" value="F:4 iron, 4 sulfur cluster binding"/>
    <property type="evidence" value="ECO:0007669"/>
    <property type="project" value="UniProtKB-KW"/>
</dbReference>
<dbReference type="AlphaFoldDB" id="A0AAD4DMS1"/>
<dbReference type="PANTHER" id="PTHR30182">
    <property type="entry name" value="L-SERINE DEHYDRATASE"/>
    <property type="match status" value="1"/>
</dbReference>
<dbReference type="GO" id="GO:0006094">
    <property type="term" value="P:gluconeogenesis"/>
    <property type="evidence" value="ECO:0007669"/>
    <property type="project" value="UniProtKB-KW"/>
</dbReference>
<evidence type="ECO:0000313" key="10">
    <source>
        <dbReference type="Proteomes" id="UP001195769"/>
    </source>
</evidence>
<feature type="domain" description="Serine dehydratase beta chain" evidence="8">
    <location>
        <begin position="67"/>
        <end position="152"/>
    </location>
</feature>
<name>A0AAD4DMS1_9AGAM</name>
<evidence type="ECO:0000313" key="9">
    <source>
        <dbReference type="EMBL" id="KAG1883889.1"/>
    </source>
</evidence>